<evidence type="ECO:0000256" key="1">
    <source>
        <dbReference type="SAM" id="MobiDB-lite"/>
    </source>
</evidence>
<gene>
    <name evidence="2" type="ORF">ACFQV2_28570</name>
</gene>
<dbReference type="EMBL" id="JBHTEY010000004">
    <property type="protein sequence ID" value="MFC7616819.1"/>
    <property type="molecule type" value="Genomic_DNA"/>
</dbReference>
<proteinExistence type="predicted"/>
<name>A0ABW2TU10_9PSEU</name>
<reference evidence="3" key="1">
    <citation type="journal article" date="2019" name="Int. J. Syst. Evol. Microbiol.">
        <title>The Global Catalogue of Microorganisms (GCM) 10K type strain sequencing project: providing services to taxonomists for standard genome sequencing and annotation.</title>
        <authorList>
            <consortium name="The Broad Institute Genomics Platform"/>
            <consortium name="The Broad Institute Genome Sequencing Center for Infectious Disease"/>
            <person name="Wu L."/>
            <person name="Ma J."/>
        </authorList>
    </citation>
    <scope>NUCLEOTIDE SEQUENCE [LARGE SCALE GENOMIC DNA]</scope>
    <source>
        <strain evidence="3">JCM 17695</strain>
    </source>
</reference>
<accession>A0ABW2TU10</accession>
<protein>
    <submittedName>
        <fullName evidence="2">Uncharacterized protein</fullName>
    </submittedName>
</protein>
<keyword evidence="3" id="KW-1185">Reference proteome</keyword>
<dbReference type="Proteomes" id="UP001596512">
    <property type="component" value="Unassembled WGS sequence"/>
</dbReference>
<comment type="caution">
    <text evidence="2">The sequence shown here is derived from an EMBL/GenBank/DDBJ whole genome shotgun (WGS) entry which is preliminary data.</text>
</comment>
<organism evidence="2 3">
    <name type="scientific">Actinokineospora soli</name>
    <dbReference type="NCBI Taxonomy" id="1048753"/>
    <lineage>
        <taxon>Bacteria</taxon>
        <taxon>Bacillati</taxon>
        <taxon>Actinomycetota</taxon>
        <taxon>Actinomycetes</taxon>
        <taxon>Pseudonocardiales</taxon>
        <taxon>Pseudonocardiaceae</taxon>
        <taxon>Actinokineospora</taxon>
    </lineage>
</organism>
<feature type="region of interest" description="Disordered" evidence="1">
    <location>
        <begin position="109"/>
        <end position="134"/>
    </location>
</feature>
<sequence length="134" mass="14270">MAHQTPGGVTARVTQLALERLRAIRHSDEAIPAEDLTDDPVAVVLRYFDQANRDDWVLVDGADKHLDGDEDGEREIRAIVEALAPGNDTLQQVIDLVSTAPPVTSARCASPTARCASGSPSTSAAGRERTGRPT</sequence>
<evidence type="ECO:0000313" key="3">
    <source>
        <dbReference type="Proteomes" id="UP001596512"/>
    </source>
</evidence>
<evidence type="ECO:0000313" key="2">
    <source>
        <dbReference type="EMBL" id="MFC7616819.1"/>
    </source>
</evidence>